<feature type="compositionally biased region" description="Basic and acidic residues" evidence="2">
    <location>
        <begin position="441"/>
        <end position="454"/>
    </location>
</feature>
<feature type="region of interest" description="Disordered" evidence="2">
    <location>
        <begin position="90"/>
        <end position="168"/>
    </location>
</feature>
<protein>
    <submittedName>
        <fullName evidence="3">Uncharacterized protein</fullName>
    </submittedName>
</protein>
<dbReference type="Proteomes" id="UP000530660">
    <property type="component" value="Unassembled WGS sequence"/>
</dbReference>
<feature type="region of interest" description="Disordered" evidence="2">
    <location>
        <begin position="409"/>
        <end position="492"/>
    </location>
</feature>
<sequence>MVRSSLEPNPGAASQESLALRGAEPGHVALGAGRETPTRATSHHKDADQVSELALLTPIYATTSEPETSSMRLITSDLRSLALSEFERLPTGTPQAHPTSTFSSMDVSDFFSPDTKRAPQRLSMARERPPMLGRASGQPREPMHRSPGCEPRDRHIPPTPTSVVAPTRTTSDNLLDDRKIDYSSRQIGTIGGVDIGVERSKMDTDIIDQSMKYGETLPSTASEVDRGIQNFWSGMVDEATLRSERSSATSGFGKRPVDARDAFRSADTSSTTSTMDETKAGIMGRQSDPDHRTQTESVLSTGRRATTTDRSAPVRDLNATKCLLSDTRMHARAALENERRDFQQDVIMLQEKIHELEEQLHRSTRNTASVTASTSAKGFPTADVVRCDVSARGRTMTSASNEMPRETIGIDTNTMNMPQSTHVSTAGRGDAQSESSGMRPSETHTVARTDDREYPSSTHAHVVASSGSSGERVQTQRHNAPPSPTSSSVASPTVSITPLLTPMERPSLAQKFSLQTMSNASVQSTKASRQNEANKNISVAFMELPRATLCQRLETTLRQLNELQAVVDQQFDMIARLDRERNTLYERLASTEAAANIDQTTGAKPDTYALFPSDQEDEKTQQVAYWRRRYEDVCRKYRVFAAEKTHALRSMLIRNERLERLVERLQQQLHEAEQDMNRARDRLIALRQENQRLRTWVLENGLTLTPGRLVVGTHTTSSP</sequence>
<feature type="compositionally biased region" description="Basic and acidic residues" evidence="2">
    <location>
        <begin position="255"/>
        <end position="264"/>
    </location>
</feature>
<evidence type="ECO:0000256" key="2">
    <source>
        <dbReference type="SAM" id="MobiDB-lite"/>
    </source>
</evidence>
<feature type="coiled-coil region" evidence="1">
    <location>
        <begin position="560"/>
        <end position="594"/>
    </location>
</feature>
<keyword evidence="4" id="KW-1185">Reference proteome</keyword>
<feature type="coiled-coil region" evidence="1">
    <location>
        <begin position="332"/>
        <end position="366"/>
    </location>
</feature>
<feature type="compositionally biased region" description="Polar residues" evidence="2">
    <location>
        <begin position="455"/>
        <end position="478"/>
    </location>
</feature>
<evidence type="ECO:0000256" key="1">
    <source>
        <dbReference type="SAM" id="Coils"/>
    </source>
</evidence>
<proteinExistence type="predicted"/>
<dbReference type="AlphaFoldDB" id="A0A7J7IH90"/>
<name>A0A7J7IH90_9RHOD</name>
<keyword evidence="1" id="KW-0175">Coiled coil</keyword>
<feature type="region of interest" description="Disordered" evidence="2">
    <location>
        <begin position="1"/>
        <end position="49"/>
    </location>
</feature>
<organism evidence="3 4">
    <name type="scientific">Cyanidiococcus yangmingshanensis</name>
    <dbReference type="NCBI Taxonomy" id="2690220"/>
    <lineage>
        <taxon>Eukaryota</taxon>
        <taxon>Rhodophyta</taxon>
        <taxon>Bangiophyceae</taxon>
        <taxon>Cyanidiales</taxon>
        <taxon>Cyanidiaceae</taxon>
        <taxon>Cyanidiococcus</taxon>
    </lineage>
</organism>
<feature type="compositionally biased region" description="Polar residues" evidence="2">
    <location>
        <begin position="295"/>
        <end position="310"/>
    </location>
</feature>
<dbReference type="EMBL" id="VWRR01000010">
    <property type="protein sequence ID" value="KAF6002476.1"/>
    <property type="molecule type" value="Genomic_DNA"/>
</dbReference>
<evidence type="ECO:0000313" key="4">
    <source>
        <dbReference type="Proteomes" id="UP000530660"/>
    </source>
</evidence>
<dbReference type="OrthoDB" id="10666721at2759"/>
<feature type="region of interest" description="Disordered" evidence="2">
    <location>
        <begin position="245"/>
        <end position="311"/>
    </location>
</feature>
<feature type="compositionally biased region" description="Polar residues" evidence="2">
    <location>
        <begin position="92"/>
        <end position="106"/>
    </location>
</feature>
<feature type="coiled-coil region" evidence="1">
    <location>
        <begin position="648"/>
        <end position="689"/>
    </location>
</feature>
<feature type="compositionally biased region" description="Polar residues" evidence="2">
    <location>
        <begin position="410"/>
        <end position="424"/>
    </location>
</feature>
<gene>
    <name evidence="3" type="ORF">F1559_002920</name>
</gene>
<evidence type="ECO:0000313" key="3">
    <source>
        <dbReference type="EMBL" id="KAF6002476.1"/>
    </source>
</evidence>
<accession>A0A7J7IH90</accession>
<comment type="caution">
    <text evidence="3">The sequence shown here is derived from an EMBL/GenBank/DDBJ whole genome shotgun (WGS) entry which is preliminary data.</text>
</comment>
<reference evidence="3 4" key="1">
    <citation type="journal article" date="2020" name="J. Phycol.">
        <title>Comparative genome analysis reveals Cyanidiococcus gen. nov., a new extremophilic red algal genus sister to Cyanidioschyzon (Cyanidioschyzonaceae, Rhodophyta).</title>
        <authorList>
            <person name="Liu S.-L."/>
            <person name="Chiang Y.-R."/>
            <person name="Yoon H.S."/>
            <person name="Fu H.-Y."/>
        </authorList>
    </citation>
    <scope>NUCLEOTIDE SEQUENCE [LARGE SCALE GENOMIC DNA]</scope>
    <source>
        <strain evidence="3 4">THAL066</strain>
    </source>
</reference>